<keyword evidence="2" id="KW-0645">Protease</keyword>
<keyword evidence="3" id="KW-0479">Metal-binding</keyword>
<evidence type="ECO:0000313" key="8">
    <source>
        <dbReference type="Proteomes" id="UP001521181"/>
    </source>
</evidence>
<name>A0ABS8YVV1_9RHOB</name>
<evidence type="ECO:0000256" key="1">
    <source>
        <dbReference type="ARBA" id="ARBA00001947"/>
    </source>
</evidence>
<dbReference type="EMBL" id="JAJUOS010000002">
    <property type="protein sequence ID" value="MCE5972566.1"/>
    <property type="molecule type" value="Genomic_DNA"/>
</dbReference>
<proteinExistence type="predicted"/>
<dbReference type="SUPFAM" id="SSF55486">
    <property type="entry name" value="Metalloproteases ('zincins'), catalytic domain"/>
    <property type="match status" value="1"/>
</dbReference>
<comment type="caution">
    <text evidence="7">The sequence shown here is derived from an EMBL/GenBank/DDBJ whole genome shotgun (WGS) entry which is preliminary data.</text>
</comment>
<keyword evidence="6" id="KW-0482">Metalloprotease</keyword>
<evidence type="ECO:0008006" key="9">
    <source>
        <dbReference type="Google" id="ProtNLM"/>
    </source>
</evidence>
<evidence type="ECO:0000256" key="3">
    <source>
        <dbReference type="ARBA" id="ARBA00022723"/>
    </source>
</evidence>
<sequence length="329" mass="34666">MSYASKGSFLDYVKSSGQGASDLYRSDNASHLTGLVSGDLTMIDTSGDARGSKGPPSGPGPIIEDTEIVTDVYITGTGDWIAITGTGDGIDDSQQYNIEIRFVGEWSDELKAVFIASADYLASLIAEDIPDAIDGSGNLYDDLVITADLDAIDGVGGILGQAGPTGIRSDTGLPAVGEMTFDQADAVKYYNLGLFDDIVLHEMMHVMGVGTLWDYNNLVTTQVIDDNNTKKPTDDIVTSVYTGAAANLAYTEDTLLFVETDGGSGTAGGHWDEDTYKDELMTGYIGHLADDGSYDDTNYLSDWSVASLADLGYLLTTGASGIEGDVVLG</sequence>
<keyword evidence="5" id="KW-0862">Zinc</keyword>
<gene>
    <name evidence="7" type="ORF">LZA78_03605</name>
</gene>
<organism evidence="7 8">
    <name type="scientific">Rhodobacter flavimaris</name>
    <dbReference type="NCBI Taxonomy" id="2907145"/>
    <lineage>
        <taxon>Bacteria</taxon>
        <taxon>Pseudomonadati</taxon>
        <taxon>Pseudomonadota</taxon>
        <taxon>Alphaproteobacteria</taxon>
        <taxon>Rhodobacterales</taxon>
        <taxon>Rhodobacter group</taxon>
        <taxon>Rhodobacter</taxon>
    </lineage>
</organism>
<keyword evidence="8" id="KW-1185">Reference proteome</keyword>
<accession>A0ABS8YVV1</accession>
<dbReference type="Pfam" id="PF01457">
    <property type="entry name" value="Peptidase_M8"/>
    <property type="match status" value="1"/>
</dbReference>
<dbReference type="RefSeq" id="WP_233675582.1">
    <property type="nucleotide sequence ID" value="NZ_JAJUOS010000002.1"/>
</dbReference>
<dbReference type="InterPro" id="IPR001577">
    <property type="entry name" value="Peptidase_M8"/>
</dbReference>
<evidence type="ECO:0000313" key="7">
    <source>
        <dbReference type="EMBL" id="MCE5972566.1"/>
    </source>
</evidence>
<reference evidence="7 8" key="1">
    <citation type="submission" date="2021-12" db="EMBL/GenBank/DDBJ databases">
        <title>Sinirhodobacter sp. WL0062 is a bacterium isolated from seawater.</title>
        <authorList>
            <person name="Wang L."/>
            <person name="He W."/>
            <person name="Zhang D.-F."/>
        </authorList>
    </citation>
    <scope>NUCLEOTIDE SEQUENCE [LARGE SCALE GENOMIC DNA]</scope>
    <source>
        <strain evidence="7 8">WL0062</strain>
    </source>
</reference>
<evidence type="ECO:0000256" key="6">
    <source>
        <dbReference type="ARBA" id="ARBA00023049"/>
    </source>
</evidence>
<dbReference type="Gene3D" id="3.90.132.10">
    <property type="entry name" value="Leishmanolysin , domain 2"/>
    <property type="match status" value="1"/>
</dbReference>
<evidence type="ECO:0000256" key="5">
    <source>
        <dbReference type="ARBA" id="ARBA00022833"/>
    </source>
</evidence>
<evidence type="ECO:0000256" key="2">
    <source>
        <dbReference type="ARBA" id="ARBA00022670"/>
    </source>
</evidence>
<protein>
    <recommendedName>
        <fullName evidence="9">Leishmanolysin</fullName>
    </recommendedName>
</protein>
<keyword evidence="4" id="KW-0378">Hydrolase</keyword>
<evidence type="ECO:0000256" key="4">
    <source>
        <dbReference type="ARBA" id="ARBA00022801"/>
    </source>
</evidence>
<dbReference type="Proteomes" id="UP001521181">
    <property type="component" value="Unassembled WGS sequence"/>
</dbReference>
<comment type="cofactor">
    <cofactor evidence="1">
        <name>Zn(2+)</name>
        <dbReference type="ChEBI" id="CHEBI:29105"/>
    </cofactor>
</comment>